<dbReference type="Proteomes" id="UP000479710">
    <property type="component" value="Unassembled WGS sequence"/>
</dbReference>
<dbReference type="EMBL" id="SPHZ02000001">
    <property type="protein sequence ID" value="KAF0934287.1"/>
    <property type="molecule type" value="Genomic_DNA"/>
</dbReference>
<gene>
    <name evidence="1" type="ORF">E2562_024477</name>
</gene>
<evidence type="ECO:0000313" key="2">
    <source>
        <dbReference type="Proteomes" id="UP000479710"/>
    </source>
</evidence>
<evidence type="ECO:0000313" key="1">
    <source>
        <dbReference type="EMBL" id="KAF0934287.1"/>
    </source>
</evidence>
<name>A0A6G1FBJ5_9ORYZ</name>
<protein>
    <submittedName>
        <fullName evidence="1">Uncharacterized protein</fullName>
    </submittedName>
</protein>
<proteinExistence type="predicted"/>
<keyword evidence="2" id="KW-1185">Reference proteome</keyword>
<dbReference type="AlphaFoldDB" id="A0A6G1FBJ5"/>
<comment type="caution">
    <text evidence="1">The sequence shown here is derived from an EMBL/GenBank/DDBJ whole genome shotgun (WGS) entry which is preliminary data.</text>
</comment>
<accession>A0A6G1FBJ5</accession>
<sequence>MRQADVGELNRKVPFNAGAEEVGVVLVQDVFLVLLRHGEPVTIPNVCNVNLFGFVTLMEVEEGALQRFGYITQQLIKPSDWVMVDLGRPGLLDIAEEILMLGPVGFKVEALSVGEGAAR</sequence>
<reference evidence="1 2" key="1">
    <citation type="submission" date="2019-11" db="EMBL/GenBank/DDBJ databases">
        <title>Whole genome sequence of Oryza granulata.</title>
        <authorList>
            <person name="Li W."/>
        </authorList>
    </citation>
    <scope>NUCLEOTIDE SEQUENCE [LARGE SCALE GENOMIC DNA]</scope>
    <source>
        <strain evidence="2">cv. Menghai</strain>
        <tissue evidence="1">Leaf</tissue>
    </source>
</reference>
<organism evidence="1 2">
    <name type="scientific">Oryza meyeriana var. granulata</name>
    <dbReference type="NCBI Taxonomy" id="110450"/>
    <lineage>
        <taxon>Eukaryota</taxon>
        <taxon>Viridiplantae</taxon>
        <taxon>Streptophyta</taxon>
        <taxon>Embryophyta</taxon>
        <taxon>Tracheophyta</taxon>
        <taxon>Spermatophyta</taxon>
        <taxon>Magnoliopsida</taxon>
        <taxon>Liliopsida</taxon>
        <taxon>Poales</taxon>
        <taxon>Poaceae</taxon>
        <taxon>BOP clade</taxon>
        <taxon>Oryzoideae</taxon>
        <taxon>Oryzeae</taxon>
        <taxon>Oryzinae</taxon>
        <taxon>Oryza</taxon>
        <taxon>Oryza meyeriana</taxon>
    </lineage>
</organism>